<evidence type="ECO:0000256" key="5">
    <source>
        <dbReference type="ARBA" id="ARBA00022448"/>
    </source>
</evidence>
<name>A0A7S2XLS6_9STRA</name>
<keyword evidence="7" id="KW-0809">Transit peptide</keyword>
<evidence type="ECO:0000256" key="4">
    <source>
        <dbReference type="ARBA" id="ARBA00022434"/>
    </source>
</evidence>
<dbReference type="PANTHER" id="PTHR16821">
    <property type="entry name" value="FRATAXIN"/>
    <property type="match status" value="1"/>
</dbReference>
<reference evidence="13" key="1">
    <citation type="submission" date="2021-01" db="EMBL/GenBank/DDBJ databases">
        <authorList>
            <person name="Corre E."/>
            <person name="Pelletier E."/>
            <person name="Niang G."/>
            <person name="Scheremetjew M."/>
            <person name="Finn R."/>
            <person name="Kale V."/>
            <person name="Holt S."/>
            <person name="Cochrane G."/>
            <person name="Meng A."/>
            <person name="Brown T."/>
            <person name="Cohen L."/>
        </authorList>
    </citation>
    <scope>NUCLEOTIDE SEQUENCE</scope>
    <source>
        <strain evidence="13">CCMP2084</strain>
    </source>
</reference>
<dbReference type="Gene3D" id="3.30.920.10">
    <property type="entry name" value="Frataxin/CyaY"/>
    <property type="match status" value="1"/>
</dbReference>
<proteinExistence type="inferred from homology"/>
<dbReference type="PROSITE" id="PS01344">
    <property type="entry name" value="FRATAXIN_1"/>
    <property type="match status" value="1"/>
</dbReference>
<organism evidence="13">
    <name type="scientific">Attheya septentrionalis</name>
    <dbReference type="NCBI Taxonomy" id="420275"/>
    <lineage>
        <taxon>Eukaryota</taxon>
        <taxon>Sar</taxon>
        <taxon>Stramenopiles</taxon>
        <taxon>Ochrophyta</taxon>
        <taxon>Bacillariophyta</taxon>
        <taxon>Coscinodiscophyceae</taxon>
        <taxon>Chaetocerotophycidae</taxon>
        <taxon>Chaetocerotales</taxon>
        <taxon>Attheyaceae</taxon>
        <taxon>Attheya</taxon>
    </lineage>
</organism>
<keyword evidence="6" id="KW-0410">Iron transport</keyword>
<dbReference type="NCBIfam" id="TIGR03422">
    <property type="entry name" value="mito_frataxin"/>
    <property type="match status" value="1"/>
</dbReference>
<evidence type="ECO:0000256" key="11">
    <source>
        <dbReference type="ARBA" id="ARBA00023128"/>
    </source>
</evidence>
<evidence type="ECO:0000256" key="6">
    <source>
        <dbReference type="ARBA" id="ARBA00022496"/>
    </source>
</evidence>
<evidence type="ECO:0000256" key="9">
    <source>
        <dbReference type="ARBA" id="ARBA00023004"/>
    </source>
</evidence>
<accession>A0A7S2XLS6</accession>
<evidence type="ECO:0000256" key="10">
    <source>
        <dbReference type="ARBA" id="ARBA00023065"/>
    </source>
</evidence>
<dbReference type="GO" id="GO:0034986">
    <property type="term" value="F:iron chaperone activity"/>
    <property type="evidence" value="ECO:0007669"/>
    <property type="project" value="TreeGrafter"/>
</dbReference>
<dbReference type="GO" id="GO:0006879">
    <property type="term" value="P:intracellular iron ion homeostasis"/>
    <property type="evidence" value="ECO:0007669"/>
    <property type="project" value="UniProtKB-KW"/>
</dbReference>
<dbReference type="SMART" id="SM01219">
    <property type="entry name" value="Frataxin_Cyay"/>
    <property type="match status" value="1"/>
</dbReference>
<dbReference type="InterPro" id="IPR017789">
    <property type="entry name" value="Frataxin"/>
</dbReference>
<dbReference type="PANTHER" id="PTHR16821:SF2">
    <property type="entry name" value="FRATAXIN, MITOCHONDRIAL"/>
    <property type="match status" value="1"/>
</dbReference>
<keyword evidence="9" id="KW-0408">Iron</keyword>
<dbReference type="PRINTS" id="PR00904">
    <property type="entry name" value="FRATAXIN"/>
</dbReference>
<dbReference type="InterPro" id="IPR002908">
    <property type="entry name" value="Frataxin/CyaY"/>
</dbReference>
<comment type="subcellular location">
    <subcellularLocation>
        <location evidence="1">Mitochondrion</location>
    </subcellularLocation>
</comment>
<comment type="catalytic activity">
    <reaction evidence="12">
        <text>4 Fe(2+) + O2 + 4 H(+) = 4 Fe(3+) + 2 H2O</text>
        <dbReference type="Rhea" id="RHEA:11148"/>
        <dbReference type="ChEBI" id="CHEBI:15377"/>
        <dbReference type="ChEBI" id="CHEBI:15378"/>
        <dbReference type="ChEBI" id="CHEBI:15379"/>
        <dbReference type="ChEBI" id="CHEBI:29033"/>
        <dbReference type="ChEBI" id="CHEBI:29034"/>
        <dbReference type="EC" id="1.16.3.1"/>
    </reaction>
</comment>
<dbReference type="EMBL" id="HBHQ01008544">
    <property type="protein sequence ID" value="CAD9813890.1"/>
    <property type="molecule type" value="Transcribed_RNA"/>
</dbReference>
<dbReference type="PROSITE" id="PS50810">
    <property type="entry name" value="FRATAXIN_2"/>
    <property type="match status" value="1"/>
</dbReference>
<evidence type="ECO:0000256" key="1">
    <source>
        <dbReference type="ARBA" id="ARBA00004173"/>
    </source>
</evidence>
<evidence type="ECO:0000256" key="7">
    <source>
        <dbReference type="ARBA" id="ARBA00022946"/>
    </source>
</evidence>
<dbReference type="GO" id="GO:0004322">
    <property type="term" value="F:ferroxidase activity"/>
    <property type="evidence" value="ECO:0007669"/>
    <property type="project" value="UniProtKB-EC"/>
</dbReference>
<keyword evidence="10" id="KW-0406">Ion transport</keyword>
<dbReference type="Pfam" id="PF01491">
    <property type="entry name" value="Frataxin_Cyay"/>
    <property type="match status" value="1"/>
</dbReference>
<dbReference type="AlphaFoldDB" id="A0A7S2XLS6"/>
<dbReference type="GO" id="GO:0016226">
    <property type="term" value="P:iron-sulfur cluster assembly"/>
    <property type="evidence" value="ECO:0007669"/>
    <property type="project" value="InterPro"/>
</dbReference>
<dbReference type="GO" id="GO:0005739">
    <property type="term" value="C:mitochondrion"/>
    <property type="evidence" value="ECO:0007669"/>
    <property type="project" value="UniProtKB-SubCell"/>
</dbReference>
<gene>
    <name evidence="13" type="ORF">ASEP1449_LOCUS5715</name>
</gene>
<dbReference type="GO" id="GO:0006826">
    <property type="term" value="P:iron ion transport"/>
    <property type="evidence" value="ECO:0007669"/>
    <property type="project" value="UniProtKB-KW"/>
</dbReference>
<keyword evidence="11" id="KW-0496">Mitochondrion</keyword>
<evidence type="ECO:0000256" key="12">
    <source>
        <dbReference type="ARBA" id="ARBA00047990"/>
    </source>
</evidence>
<dbReference type="NCBIfam" id="TIGR03421">
    <property type="entry name" value="FeS_CyaY"/>
    <property type="match status" value="1"/>
</dbReference>
<dbReference type="GO" id="GO:0008199">
    <property type="term" value="F:ferric iron binding"/>
    <property type="evidence" value="ECO:0007669"/>
    <property type="project" value="InterPro"/>
</dbReference>
<dbReference type="EC" id="1.16.3.1" evidence="3"/>
<keyword evidence="8" id="KW-0560">Oxidoreductase</keyword>
<dbReference type="InterPro" id="IPR036524">
    <property type="entry name" value="Frataxin/CyaY_sf"/>
</dbReference>
<keyword evidence="4" id="KW-0409">Iron storage</keyword>
<dbReference type="GO" id="GO:0008198">
    <property type="term" value="F:ferrous iron binding"/>
    <property type="evidence" value="ECO:0007669"/>
    <property type="project" value="TreeGrafter"/>
</dbReference>
<protein>
    <recommendedName>
        <fullName evidence="3">ferroxidase</fullName>
        <ecNumber evidence="3">1.16.3.1</ecNumber>
    </recommendedName>
</protein>
<dbReference type="SUPFAM" id="SSF55387">
    <property type="entry name" value="Frataxin/Nqo15-like"/>
    <property type="match status" value="1"/>
</dbReference>
<evidence type="ECO:0000256" key="3">
    <source>
        <dbReference type="ARBA" id="ARBA00013107"/>
    </source>
</evidence>
<evidence type="ECO:0000313" key="13">
    <source>
        <dbReference type="EMBL" id="CAD9813890.1"/>
    </source>
</evidence>
<keyword evidence="5" id="KW-0813">Transport</keyword>
<comment type="similarity">
    <text evidence="2">Belongs to the frataxin family.</text>
</comment>
<evidence type="ECO:0000256" key="2">
    <source>
        <dbReference type="ARBA" id="ARBA00008183"/>
    </source>
</evidence>
<sequence>MCSIVLSAMRRGQRSLPSNGFLVKANKIMQTPNLPSARAAGGSGILSVSTCRNISMSISHRPLRMRGESCGALQNFLGGDTAQHQQKRSFMTEAEFHTVADETLETIQDVVDTDLMEVVGDEEEAEVNVASGVLTLALPPHGTWVLNKQTPNRQIWWSSPLSGPRRYEYDANSKRWVYSRYIETLDPNDPMPSDMDATLFENKNVTIGGALTNELNSLYGTELNLKL</sequence>
<dbReference type="InterPro" id="IPR020895">
    <property type="entry name" value="Frataxin_CS"/>
</dbReference>
<dbReference type="GO" id="GO:0051537">
    <property type="term" value="F:2 iron, 2 sulfur cluster binding"/>
    <property type="evidence" value="ECO:0007669"/>
    <property type="project" value="TreeGrafter"/>
</dbReference>
<evidence type="ECO:0000256" key="8">
    <source>
        <dbReference type="ARBA" id="ARBA00023002"/>
    </source>
</evidence>